<proteinExistence type="predicted"/>
<name>A0ABD4XH79_WEIPA</name>
<gene>
    <name evidence="4" type="ORF">G9403_02575</name>
</gene>
<evidence type="ECO:0000313" key="4">
    <source>
        <dbReference type="EMBL" id="MDF8370549.1"/>
    </source>
</evidence>
<dbReference type="Proteomes" id="UP001215461">
    <property type="component" value="Unassembled WGS sequence"/>
</dbReference>
<feature type="compositionally biased region" description="Low complexity" evidence="1">
    <location>
        <begin position="38"/>
        <end position="61"/>
    </location>
</feature>
<dbReference type="InterPro" id="IPR007329">
    <property type="entry name" value="FMN-bd"/>
</dbReference>
<sequence length="154" mass="16646">MMKKIISTLVSLIVLIALIIDGYWLFFKQKITSATTQTTTSQSAASSQDNSSTTNQTNANQYKDGTYTGKATSTQWGDVQVQATVKNGKLSAINVLEYPNENGHDQQINQQALPIYKSEALKKQSAKISLVSGASETYKGFTGSLQNALTQAEG</sequence>
<feature type="transmembrane region" description="Helical" evidence="2">
    <location>
        <begin position="6"/>
        <end position="27"/>
    </location>
</feature>
<keyword evidence="2" id="KW-1133">Transmembrane helix</keyword>
<feature type="region of interest" description="Disordered" evidence="1">
    <location>
        <begin position="38"/>
        <end position="67"/>
    </location>
</feature>
<dbReference type="EMBL" id="JAANXN010000003">
    <property type="protein sequence ID" value="MDF8370549.1"/>
    <property type="molecule type" value="Genomic_DNA"/>
</dbReference>
<dbReference type="Gene3D" id="3.90.1010.20">
    <property type="match status" value="1"/>
</dbReference>
<keyword evidence="2" id="KW-0812">Transmembrane</keyword>
<organism evidence="4 5">
    <name type="scientific">Weissella paramesenteroides</name>
    <name type="common">Leuconostoc paramesenteroides</name>
    <dbReference type="NCBI Taxonomy" id="1249"/>
    <lineage>
        <taxon>Bacteria</taxon>
        <taxon>Bacillati</taxon>
        <taxon>Bacillota</taxon>
        <taxon>Bacilli</taxon>
        <taxon>Lactobacillales</taxon>
        <taxon>Lactobacillaceae</taxon>
        <taxon>Weissella</taxon>
    </lineage>
</organism>
<comment type="caution">
    <text evidence="4">The sequence shown here is derived from an EMBL/GenBank/DDBJ whole genome shotgun (WGS) entry which is preliminary data.</text>
</comment>
<dbReference type="SMART" id="SM00900">
    <property type="entry name" value="FMN_bind"/>
    <property type="match status" value="1"/>
</dbReference>
<feature type="domain" description="FMN-binding" evidence="3">
    <location>
        <begin position="74"/>
        <end position="152"/>
    </location>
</feature>
<protein>
    <submittedName>
        <fullName evidence="4">FMN-binding protein</fullName>
    </submittedName>
</protein>
<evidence type="ECO:0000313" key="5">
    <source>
        <dbReference type="Proteomes" id="UP001215461"/>
    </source>
</evidence>
<accession>A0ABD4XH79</accession>
<dbReference type="InterPro" id="IPR008964">
    <property type="entry name" value="Invasin/intimin_cell_adhesion"/>
</dbReference>
<evidence type="ECO:0000259" key="3">
    <source>
        <dbReference type="SMART" id="SM00900"/>
    </source>
</evidence>
<evidence type="ECO:0000256" key="1">
    <source>
        <dbReference type="SAM" id="MobiDB-lite"/>
    </source>
</evidence>
<dbReference type="SUPFAM" id="SSF49373">
    <property type="entry name" value="Invasin/intimin cell-adhesion fragments"/>
    <property type="match status" value="1"/>
</dbReference>
<dbReference type="Pfam" id="PF04205">
    <property type="entry name" value="FMN_bind"/>
    <property type="match status" value="1"/>
</dbReference>
<keyword evidence="2" id="KW-0472">Membrane</keyword>
<dbReference type="AlphaFoldDB" id="A0ABD4XH79"/>
<evidence type="ECO:0000256" key="2">
    <source>
        <dbReference type="SAM" id="Phobius"/>
    </source>
</evidence>
<reference evidence="4 5" key="1">
    <citation type="submission" date="2020-03" db="EMBL/GenBank/DDBJ databases">
        <title>Comparative genomics of Weissella paramesenteroides.</title>
        <authorList>
            <person name="Kant R."/>
            <person name="Takala T."/>
            <person name="Saris P."/>
        </authorList>
    </citation>
    <scope>NUCLEOTIDE SEQUENCE [LARGE SCALE GENOMIC DNA]</scope>
    <source>
        <strain evidence="4 5">SJ27-4</strain>
    </source>
</reference>